<organism evidence="2 3">
    <name type="scientific">Hominifimenecus microfluidus</name>
    <dbReference type="NCBI Taxonomy" id="2885348"/>
    <lineage>
        <taxon>Bacteria</taxon>
        <taxon>Bacillati</taxon>
        <taxon>Bacillota</taxon>
        <taxon>Clostridia</taxon>
        <taxon>Lachnospirales</taxon>
        <taxon>Lachnospiraceae</taxon>
        <taxon>Hominifimenecus</taxon>
    </lineage>
</organism>
<reference evidence="2" key="1">
    <citation type="submission" date="2021-10" db="EMBL/GenBank/DDBJ databases">
        <title>Anaerobic single-cell dispensing facilitates the cultivation of human gut bacteria.</title>
        <authorList>
            <person name="Afrizal A."/>
        </authorList>
    </citation>
    <scope>NUCLEOTIDE SEQUENCE</scope>
    <source>
        <strain evidence="2">CLA-AA-H215</strain>
    </source>
</reference>
<evidence type="ECO:0000313" key="2">
    <source>
        <dbReference type="EMBL" id="MCC2232661.1"/>
    </source>
</evidence>
<dbReference type="Gene3D" id="3.30.2320.30">
    <property type="entry name" value="ATP synthase, E subunit, C-terminal"/>
    <property type="match status" value="1"/>
</dbReference>
<comment type="caution">
    <text evidence="2">The sequence shown here is derived from an EMBL/GenBank/DDBJ whole genome shotgun (WGS) entry which is preliminary data.</text>
</comment>
<accession>A0AAE3JI52</accession>
<dbReference type="InterPro" id="IPR038495">
    <property type="entry name" value="ATPase_E_C"/>
</dbReference>
<sequence>MKMQEKLQHFYKVSLESAQEEAQKEIESYEKELEDGFASYKEDKLRQEETNRKTEQESARRQINKEISSEQIELRRRLSVCRDECKQQLFQEVEQKLKDYRKDPSYEEYLFGKYKKVLAFAGDDTIELILSSGDAAFAKSLEKKLAHAITVSDEDFGGGIRAVIEARNIQIDDSFSSMMEAERQSYIYEGGVTHE</sequence>
<keyword evidence="3" id="KW-1185">Reference proteome</keyword>
<evidence type="ECO:0000256" key="1">
    <source>
        <dbReference type="SAM" id="MobiDB-lite"/>
    </source>
</evidence>
<feature type="region of interest" description="Disordered" evidence="1">
    <location>
        <begin position="40"/>
        <end position="62"/>
    </location>
</feature>
<proteinExistence type="predicted"/>
<dbReference type="Proteomes" id="UP001198182">
    <property type="component" value="Unassembled WGS sequence"/>
</dbReference>
<evidence type="ECO:0000313" key="3">
    <source>
        <dbReference type="Proteomes" id="UP001198182"/>
    </source>
</evidence>
<dbReference type="AlphaFoldDB" id="A0AAE3JI52"/>
<gene>
    <name evidence="2" type="ORF">LKD81_16970</name>
</gene>
<protein>
    <submittedName>
        <fullName evidence="2">V-type ATP synthase subunit E</fullName>
    </submittedName>
</protein>
<dbReference type="EMBL" id="JAJEQR010000084">
    <property type="protein sequence ID" value="MCC2232661.1"/>
    <property type="molecule type" value="Genomic_DNA"/>
</dbReference>
<dbReference type="SUPFAM" id="SSF160527">
    <property type="entry name" value="V-type ATPase subunit E-like"/>
    <property type="match status" value="1"/>
</dbReference>
<dbReference type="RefSeq" id="WP_308455056.1">
    <property type="nucleotide sequence ID" value="NZ_JAJEQR010000084.1"/>
</dbReference>
<name>A0AAE3JI52_9FIRM</name>